<keyword evidence="4 6" id="KW-0805">Transcription regulation</keyword>
<evidence type="ECO:0000256" key="5">
    <source>
        <dbReference type="ARBA" id="ARBA00023163"/>
    </source>
</evidence>
<comment type="caution">
    <text evidence="8">The sequence shown here is derived from an EMBL/GenBank/DDBJ whole genome shotgun (WGS) entry which is preliminary data.</text>
</comment>
<protein>
    <recommendedName>
        <fullName evidence="6">Transcription antitermination protein NusB</fullName>
    </recommendedName>
    <alternativeName>
        <fullName evidence="6">Antitermination factor NusB</fullName>
    </alternativeName>
</protein>
<dbReference type="InterPro" id="IPR006027">
    <property type="entry name" value="NusB_RsmB_TIM44"/>
</dbReference>
<dbReference type="PATRIC" id="fig|1616.3.peg.622"/>
<feature type="domain" description="NusB/RsmB/TIM44" evidence="7">
    <location>
        <begin position="8"/>
        <end position="136"/>
    </location>
</feature>
<dbReference type="NCBIfam" id="TIGR01951">
    <property type="entry name" value="nusB"/>
    <property type="match status" value="1"/>
</dbReference>
<evidence type="ECO:0000313" key="9">
    <source>
        <dbReference type="Proteomes" id="UP000051655"/>
    </source>
</evidence>
<dbReference type="NCBIfam" id="NF001223">
    <property type="entry name" value="PRK00202.1-1"/>
    <property type="match status" value="1"/>
</dbReference>
<dbReference type="SUPFAM" id="SSF48013">
    <property type="entry name" value="NusB-like"/>
    <property type="match status" value="1"/>
</dbReference>
<accession>A0A0R2JDM5</accession>
<dbReference type="GO" id="GO:0003723">
    <property type="term" value="F:RNA binding"/>
    <property type="evidence" value="ECO:0007669"/>
    <property type="project" value="UniProtKB-UniRule"/>
</dbReference>
<dbReference type="InterPro" id="IPR011605">
    <property type="entry name" value="NusB_fam"/>
</dbReference>
<evidence type="ECO:0000256" key="6">
    <source>
        <dbReference type="HAMAP-Rule" id="MF_00073"/>
    </source>
</evidence>
<evidence type="ECO:0000256" key="3">
    <source>
        <dbReference type="ARBA" id="ARBA00022884"/>
    </source>
</evidence>
<dbReference type="EMBL" id="JQBP01000002">
    <property type="protein sequence ID" value="KRN75439.1"/>
    <property type="molecule type" value="Genomic_DNA"/>
</dbReference>
<evidence type="ECO:0000313" key="8">
    <source>
        <dbReference type="EMBL" id="KRN75439.1"/>
    </source>
</evidence>
<sequence>MTMLTRHAIRQVTFQTLFGLAVNPDAEVEPMIEQVLTGDPEVEREVEVPEEIVELVHNVQDYQDDADLQISRYLVEGWTLERLNLVDLEIMRIAIYEAQKGDTPAKVAVNEALNLASDFTDESSSKFINGVLSKVLTF</sequence>
<keyword evidence="2 6" id="KW-0889">Transcription antitermination</keyword>
<dbReference type="HAMAP" id="MF_00073">
    <property type="entry name" value="NusB"/>
    <property type="match status" value="1"/>
</dbReference>
<dbReference type="RefSeq" id="WP_057754567.1">
    <property type="nucleotide sequence ID" value="NZ_JQBP01000002.1"/>
</dbReference>
<dbReference type="AlphaFoldDB" id="A0A0R2JDM5"/>
<dbReference type="STRING" id="1616.IV73_GL000605"/>
<dbReference type="InterPro" id="IPR035926">
    <property type="entry name" value="NusB-like_sf"/>
</dbReference>
<name>A0A0R2JDM5_9LACO</name>
<reference evidence="8 9" key="1">
    <citation type="journal article" date="2015" name="Genome Announc.">
        <title>Expanding the biotechnology potential of lactobacilli through comparative genomics of 213 strains and associated genera.</title>
        <authorList>
            <person name="Sun Z."/>
            <person name="Harris H.M."/>
            <person name="McCann A."/>
            <person name="Guo C."/>
            <person name="Argimon S."/>
            <person name="Zhang W."/>
            <person name="Yang X."/>
            <person name="Jeffery I.B."/>
            <person name="Cooney J.C."/>
            <person name="Kagawa T.F."/>
            <person name="Liu W."/>
            <person name="Song Y."/>
            <person name="Salvetti E."/>
            <person name="Wrobel A."/>
            <person name="Rasinkangas P."/>
            <person name="Parkhill J."/>
            <person name="Rea M.C."/>
            <person name="O'Sullivan O."/>
            <person name="Ritari J."/>
            <person name="Douillard F.P."/>
            <person name="Paul Ross R."/>
            <person name="Yang R."/>
            <person name="Briner A.E."/>
            <person name="Felis G.E."/>
            <person name="de Vos W.M."/>
            <person name="Barrangou R."/>
            <person name="Klaenhammer T.R."/>
            <person name="Caufield P.W."/>
            <person name="Cui Y."/>
            <person name="Zhang H."/>
            <person name="O'Toole P.W."/>
        </authorList>
    </citation>
    <scope>NUCLEOTIDE SEQUENCE [LARGE SCALE GENOMIC DNA]</scope>
    <source>
        <strain evidence="8 9">DSM 20593</strain>
    </source>
</reference>
<dbReference type="PANTHER" id="PTHR11078:SF3">
    <property type="entry name" value="ANTITERMINATION NUSB DOMAIN-CONTAINING PROTEIN"/>
    <property type="match status" value="1"/>
</dbReference>
<comment type="similarity">
    <text evidence="1 6">Belongs to the NusB family.</text>
</comment>
<evidence type="ECO:0000259" key="7">
    <source>
        <dbReference type="Pfam" id="PF01029"/>
    </source>
</evidence>
<organism evidence="8 9">
    <name type="scientific">Weissella kandleri</name>
    <dbReference type="NCBI Taxonomy" id="1616"/>
    <lineage>
        <taxon>Bacteria</taxon>
        <taxon>Bacillati</taxon>
        <taxon>Bacillota</taxon>
        <taxon>Bacilli</taxon>
        <taxon>Lactobacillales</taxon>
        <taxon>Lactobacillaceae</taxon>
        <taxon>Weissella</taxon>
    </lineage>
</organism>
<proteinExistence type="inferred from homology"/>
<evidence type="ECO:0000256" key="4">
    <source>
        <dbReference type="ARBA" id="ARBA00023015"/>
    </source>
</evidence>
<comment type="function">
    <text evidence="6">Involved in transcription antitermination. Required for transcription of ribosomal RNA (rRNA) genes. Binds specifically to the boxA antiterminator sequence of the ribosomal RNA (rrn) operons.</text>
</comment>
<dbReference type="GO" id="GO:0006353">
    <property type="term" value="P:DNA-templated transcription termination"/>
    <property type="evidence" value="ECO:0007669"/>
    <property type="project" value="UniProtKB-UniRule"/>
</dbReference>
<dbReference type="OrthoDB" id="9811381at2"/>
<evidence type="ECO:0000256" key="1">
    <source>
        <dbReference type="ARBA" id="ARBA00005952"/>
    </source>
</evidence>
<dbReference type="PANTHER" id="PTHR11078">
    <property type="entry name" value="N UTILIZATION SUBSTANCE PROTEIN B-RELATED"/>
    <property type="match status" value="1"/>
</dbReference>
<gene>
    <name evidence="6" type="primary">nusB</name>
    <name evidence="8" type="ORF">IV73_GL000605</name>
</gene>
<dbReference type="Gene3D" id="1.10.940.10">
    <property type="entry name" value="NusB-like"/>
    <property type="match status" value="1"/>
</dbReference>
<keyword evidence="9" id="KW-1185">Reference proteome</keyword>
<keyword evidence="5 6" id="KW-0804">Transcription</keyword>
<dbReference type="Proteomes" id="UP000051655">
    <property type="component" value="Unassembled WGS sequence"/>
</dbReference>
<dbReference type="Pfam" id="PF01029">
    <property type="entry name" value="NusB"/>
    <property type="match status" value="1"/>
</dbReference>
<dbReference type="GO" id="GO:0005829">
    <property type="term" value="C:cytosol"/>
    <property type="evidence" value="ECO:0007669"/>
    <property type="project" value="TreeGrafter"/>
</dbReference>
<keyword evidence="3 6" id="KW-0694">RNA-binding</keyword>
<dbReference type="GO" id="GO:0031564">
    <property type="term" value="P:transcription antitermination"/>
    <property type="evidence" value="ECO:0007669"/>
    <property type="project" value="UniProtKB-KW"/>
</dbReference>
<evidence type="ECO:0000256" key="2">
    <source>
        <dbReference type="ARBA" id="ARBA00022814"/>
    </source>
</evidence>